<dbReference type="InterPro" id="IPR010055">
    <property type="entry name" value="T2SS_protein-GspJ"/>
</dbReference>
<evidence type="ECO:0000256" key="11">
    <source>
        <dbReference type="SAM" id="Phobius"/>
    </source>
</evidence>
<dbReference type="Pfam" id="PF11612">
    <property type="entry name" value="T2SSJ"/>
    <property type="match status" value="1"/>
</dbReference>
<dbReference type="PANTHER" id="PTHR39583:SF2">
    <property type="entry name" value="TYPE II SECRETION SYSTEM PROTEIN J"/>
    <property type="match status" value="1"/>
</dbReference>
<dbReference type="Proteomes" id="UP000591735">
    <property type="component" value="Unassembled WGS sequence"/>
</dbReference>
<name>A0A840UDG5_9GAMM</name>
<evidence type="ECO:0000256" key="6">
    <source>
        <dbReference type="ARBA" id="ARBA00022519"/>
    </source>
</evidence>
<dbReference type="AlphaFoldDB" id="A0A840UDG5"/>
<organism evidence="12 13">
    <name type="scientific">Marinobacter oulmenensis</name>
    <dbReference type="NCBI Taxonomy" id="643747"/>
    <lineage>
        <taxon>Bacteria</taxon>
        <taxon>Pseudomonadati</taxon>
        <taxon>Pseudomonadota</taxon>
        <taxon>Gammaproteobacteria</taxon>
        <taxon>Pseudomonadales</taxon>
        <taxon>Marinobacteraceae</taxon>
        <taxon>Marinobacter</taxon>
    </lineage>
</organism>
<dbReference type="NCBIfam" id="TIGR01711">
    <property type="entry name" value="gspJ"/>
    <property type="match status" value="1"/>
</dbReference>
<evidence type="ECO:0000313" key="13">
    <source>
        <dbReference type="Proteomes" id="UP000591735"/>
    </source>
</evidence>
<dbReference type="PANTHER" id="PTHR39583">
    <property type="entry name" value="TYPE II SECRETION SYSTEM PROTEIN J-RELATED"/>
    <property type="match status" value="1"/>
</dbReference>
<dbReference type="SUPFAM" id="SSF54523">
    <property type="entry name" value="Pili subunits"/>
    <property type="match status" value="1"/>
</dbReference>
<evidence type="ECO:0000256" key="10">
    <source>
        <dbReference type="SAM" id="MobiDB-lite"/>
    </source>
</evidence>
<dbReference type="EMBL" id="JACHFE010000002">
    <property type="protein sequence ID" value="MBB5320495.1"/>
    <property type="molecule type" value="Genomic_DNA"/>
</dbReference>
<evidence type="ECO:0000256" key="4">
    <source>
        <dbReference type="ARBA" id="ARBA00022475"/>
    </source>
</evidence>
<evidence type="ECO:0000313" key="12">
    <source>
        <dbReference type="EMBL" id="MBB5320495.1"/>
    </source>
</evidence>
<dbReference type="Gene3D" id="2.10.70.20">
    <property type="entry name" value="gspk-gspi-gspj complex like domains"/>
    <property type="match status" value="1"/>
</dbReference>
<dbReference type="InterPro" id="IPR045584">
    <property type="entry name" value="Pilin-like"/>
</dbReference>
<keyword evidence="8 11" id="KW-1133">Transmembrane helix</keyword>
<evidence type="ECO:0000256" key="3">
    <source>
        <dbReference type="ARBA" id="ARBA00021539"/>
    </source>
</evidence>
<keyword evidence="6" id="KW-0997">Cell inner membrane</keyword>
<evidence type="ECO:0000256" key="9">
    <source>
        <dbReference type="ARBA" id="ARBA00023136"/>
    </source>
</evidence>
<dbReference type="RefSeq" id="WP_183700342.1">
    <property type="nucleotide sequence ID" value="NZ_JACHFE010000002.1"/>
</dbReference>
<evidence type="ECO:0000256" key="8">
    <source>
        <dbReference type="ARBA" id="ARBA00022989"/>
    </source>
</evidence>
<feature type="region of interest" description="Disordered" evidence="10">
    <location>
        <begin position="217"/>
        <end position="239"/>
    </location>
</feature>
<keyword evidence="5" id="KW-0488">Methylation</keyword>
<keyword evidence="9 11" id="KW-0472">Membrane</keyword>
<dbReference type="InterPro" id="IPR012902">
    <property type="entry name" value="N_methyl_site"/>
</dbReference>
<dbReference type="InterPro" id="IPR051621">
    <property type="entry name" value="T2SS_protein_J"/>
</dbReference>
<proteinExistence type="inferred from homology"/>
<keyword evidence="13" id="KW-1185">Reference proteome</keyword>
<accession>A0A840UDG5</accession>
<dbReference type="NCBIfam" id="TIGR02532">
    <property type="entry name" value="IV_pilin_GFxxxE"/>
    <property type="match status" value="1"/>
</dbReference>
<dbReference type="GO" id="GO:0015628">
    <property type="term" value="P:protein secretion by the type II secretion system"/>
    <property type="evidence" value="ECO:0007669"/>
    <property type="project" value="InterPro"/>
</dbReference>
<evidence type="ECO:0000256" key="5">
    <source>
        <dbReference type="ARBA" id="ARBA00022481"/>
    </source>
</evidence>
<dbReference type="GO" id="GO:0015627">
    <property type="term" value="C:type II protein secretion system complex"/>
    <property type="evidence" value="ECO:0007669"/>
    <property type="project" value="InterPro"/>
</dbReference>
<protein>
    <recommendedName>
        <fullName evidence="3">Type II secretion system protein J</fullName>
    </recommendedName>
</protein>
<dbReference type="Pfam" id="PF07963">
    <property type="entry name" value="N_methyl"/>
    <property type="match status" value="1"/>
</dbReference>
<comment type="similarity">
    <text evidence="2">Belongs to the GSP J family.</text>
</comment>
<dbReference type="PROSITE" id="PS00409">
    <property type="entry name" value="PROKAR_NTER_METHYL"/>
    <property type="match status" value="1"/>
</dbReference>
<evidence type="ECO:0000256" key="7">
    <source>
        <dbReference type="ARBA" id="ARBA00022692"/>
    </source>
</evidence>
<comment type="caution">
    <text evidence="12">The sequence shown here is derived from an EMBL/GenBank/DDBJ whole genome shotgun (WGS) entry which is preliminary data.</text>
</comment>
<keyword evidence="4" id="KW-1003">Cell membrane</keyword>
<dbReference type="Gene3D" id="3.10.610.10">
    <property type="entry name" value="GSPII I/J protein-like"/>
    <property type="match status" value="1"/>
</dbReference>
<gene>
    <name evidence="12" type="ORF">HNR38_000967</name>
</gene>
<dbReference type="GO" id="GO:0005886">
    <property type="term" value="C:plasma membrane"/>
    <property type="evidence" value="ECO:0007669"/>
    <property type="project" value="UniProtKB-SubCell"/>
</dbReference>
<feature type="transmembrane region" description="Helical" evidence="11">
    <location>
        <begin position="17"/>
        <end position="37"/>
    </location>
</feature>
<evidence type="ECO:0000256" key="1">
    <source>
        <dbReference type="ARBA" id="ARBA00004377"/>
    </source>
</evidence>
<evidence type="ECO:0000256" key="2">
    <source>
        <dbReference type="ARBA" id="ARBA00011084"/>
    </source>
</evidence>
<keyword evidence="7 11" id="KW-0812">Transmembrane</keyword>
<sequence length="239" mass="26207">MISVCGVRAADKPQQGFTLLEVLVAISITAIIGLAVWQVTSSVIQARDRVDALASDFGQLQRAIVLLERDLTQAINRPVRTPDGGYEPALVFAGPGAALQVTRQGWRNPLGLRRSRLQRVGWQYRDGDIHRFSWPVLDRVSQESLQDVRLLGDIKAFRLRFMDHQGQWHGQWPVADMAQATGAPGTMVPLPRAVEIVLEHQQFGALERLFVLPDYEPADSAGDNPDGPVGDALADGGQS</sequence>
<reference evidence="12 13" key="1">
    <citation type="submission" date="2020-08" db="EMBL/GenBank/DDBJ databases">
        <title>Genomic Encyclopedia of Type Strains, Phase IV (KMG-IV): sequencing the most valuable type-strain genomes for metagenomic binning, comparative biology and taxonomic classification.</title>
        <authorList>
            <person name="Goeker M."/>
        </authorList>
    </citation>
    <scope>NUCLEOTIDE SEQUENCE [LARGE SCALE GENOMIC DNA]</scope>
    <source>
        <strain evidence="12 13">DSM 22359</strain>
    </source>
</reference>
<comment type="subcellular location">
    <subcellularLocation>
        <location evidence="1">Cell inner membrane</location>
        <topology evidence="1">Single-pass membrane protein</topology>
    </subcellularLocation>
</comment>